<evidence type="ECO:0000256" key="4">
    <source>
        <dbReference type="ARBA" id="ARBA00022694"/>
    </source>
</evidence>
<evidence type="ECO:0000259" key="12">
    <source>
        <dbReference type="Pfam" id="PF20258"/>
    </source>
</evidence>
<feature type="region of interest" description="Interaction with target base in tRNA" evidence="11">
    <location>
        <begin position="94"/>
        <end position="96"/>
    </location>
</feature>
<dbReference type="Pfam" id="PF20258">
    <property type="entry name" value="tRNA_Me_trans_C"/>
    <property type="match status" value="1"/>
</dbReference>
<comment type="caution">
    <text evidence="11">Lacks conserved residue(s) required for the propagation of feature annotation.</text>
</comment>
<dbReference type="InterPro" id="IPR023382">
    <property type="entry name" value="MnmA-like_central_sf"/>
</dbReference>
<proteinExistence type="inferred from homology"/>
<dbReference type="Pfam" id="PF03054">
    <property type="entry name" value="tRNA_Me_trans"/>
    <property type="match status" value="1"/>
</dbReference>
<dbReference type="FunFam" id="2.30.30.280:FF:000001">
    <property type="entry name" value="tRNA-specific 2-thiouridylase MnmA"/>
    <property type="match status" value="1"/>
</dbReference>
<feature type="domain" description="tRNA-specific 2-thiouridylase MnmA-like central" evidence="13">
    <location>
        <begin position="203"/>
        <end position="267"/>
    </location>
</feature>
<accession>A0A9D1ID58</accession>
<evidence type="ECO:0000259" key="13">
    <source>
        <dbReference type="Pfam" id="PF20259"/>
    </source>
</evidence>
<comment type="caution">
    <text evidence="14">The sequence shown here is derived from an EMBL/GenBank/DDBJ whole genome shotgun (WGS) entry which is preliminary data.</text>
</comment>
<dbReference type="HAMAP" id="MF_00144">
    <property type="entry name" value="tRNA_thiouridyl_MnmA"/>
    <property type="match status" value="1"/>
</dbReference>
<evidence type="ECO:0000256" key="5">
    <source>
        <dbReference type="ARBA" id="ARBA00022741"/>
    </source>
</evidence>
<evidence type="ECO:0000256" key="7">
    <source>
        <dbReference type="ARBA" id="ARBA00022884"/>
    </source>
</evidence>
<keyword evidence="8" id="KW-1015">Disulfide bond</keyword>
<keyword evidence="6 11" id="KW-0067">ATP-binding</keyword>
<keyword evidence="2 11" id="KW-0820">tRNA-binding</keyword>
<keyword evidence="1 11" id="KW-0963">Cytoplasm</keyword>
<comment type="function">
    <text evidence="10 11">Catalyzes the 2-thiolation of uridine at the wobble position (U34) of tRNA, leading to the formation of s(2)U34.</text>
</comment>
<feature type="region of interest" description="Interaction with tRNA" evidence="11">
    <location>
        <begin position="145"/>
        <end position="147"/>
    </location>
</feature>
<feature type="domain" description="tRNA-specific 2-thiouridylase MnmA-like C-terminal" evidence="12">
    <location>
        <begin position="282"/>
        <end position="353"/>
    </location>
</feature>
<dbReference type="CDD" id="cd01998">
    <property type="entry name" value="MnmA_TRMU-like"/>
    <property type="match status" value="1"/>
</dbReference>
<reference evidence="14" key="1">
    <citation type="submission" date="2020-10" db="EMBL/GenBank/DDBJ databases">
        <authorList>
            <person name="Gilroy R."/>
        </authorList>
    </citation>
    <scope>NUCLEOTIDE SEQUENCE</scope>
    <source>
        <strain evidence="14">ChiHcec3-11533</strain>
    </source>
</reference>
<dbReference type="GO" id="GO:0002143">
    <property type="term" value="P:tRNA wobble position uridine thiolation"/>
    <property type="evidence" value="ECO:0007669"/>
    <property type="project" value="TreeGrafter"/>
</dbReference>
<comment type="catalytic activity">
    <reaction evidence="9 11">
        <text>S-sulfanyl-L-cysteinyl-[protein] + uridine(34) in tRNA + AH2 + ATP = 2-thiouridine(34) in tRNA + L-cysteinyl-[protein] + A + AMP + diphosphate + H(+)</text>
        <dbReference type="Rhea" id="RHEA:47032"/>
        <dbReference type="Rhea" id="RHEA-COMP:10131"/>
        <dbReference type="Rhea" id="RHEA-COMP:11726"/>
        <dbReference type="Rhea" id="RHEA-COMP:11727"/>
        <dbReference type="Rhea" id="RHEA-COMP:11728"/>
        <dbReference type="ChEBI" id="CHEBI:13193"/>
        <dbReference type="ChEBI" id="CHEBI:15378"/>
        <dbReference type="ChEBI" id="CHEBI:17499"/>
        <dbReference type="ChEBI" id="CHEBI:29950"/>
        <dbReference type="ChEBI" id="CHEBI:30616"/>
        <dbReference type="ChEBI" id="CHEBI:33019"/>
        <dbReference type="ChEBI" id="CHEBI:61963"/>
        <dbReference type="ChEBI" id="CHEBI:65315"/>
        <dbReference type="ChEBI" id="CHEBI:87170"/>
        <dbReference type="ChEBI" id="CHEBI:456215"/>
        <dbReference type="EC" id="2.8.1.13"/>
    </reaction>
</comment>
<dbReference type="EMBL" id="DVMU01000190">
    <property type="protein sequence ID" value="HIU34611.1"/>
    <property type="molecule type" value="Genomic_DNA"/>
</dbReference>
<dbReference type="InterPro" id="IPR014729">
    <property type="entry name" value="Rossmann-like_a/b/a_fold"/>
</dbReference>
<keyword evidence="4 11" id="KW-0819">tRNA processing</keyword>
<dbReference type="Gene3D" id="3.40.50.620">
    <property type="entry name" value="HUPs"/>
    <property type="match status" value="1"/>
</dbReference>
<dbReference type="GO" id="GO:0103016">
    <property type="term" value="F:tRNA-uridine 2-sulfurtransferase activity"/>
    <property type="evidence" value="ECO:0007669"/>
    <property type="project" value="UniProtKB-EC"/>
</dbReference>
<sequence length="378" mass="42343">MVVRIVVGMSGGVDSSVAALLLKRQGHEVIGVFMNNWEEEDDSGVCTSQSDWADVRRVCDKIDIPYYSVNFARQYRERVFDHFLEEYRRGRTPNPDVLCNREIKFSAFLDFAEQLGADRLATGHFARIGRLGEEYTLLRAEDENKDQTYFLYMISQRALSKAMFPVGGLLKSQVRQIAREAGLATSEKKDSTGVCFIGERNFKKFLSGYLPARPGDIVLPDGTVIGRHDGLMYYTLGQRRGLGIGGGGDGRRWFVVEKDLEKNRLVVEQGEDSPRLYSREAVGSQAHWLAGHPPVEEGKPLEVLVRLRHRQPLQRAWIALAGDRAHMEFEAPQRAVTPGQAAVFYQGERCLGGVSVDWADGGKNPPCCGKNVLQNFSK</sequence>
<feature type="binding site" evidence="11">
    <location>
        <position position="123"/>
    </location>
    <ligand>
        <name>ATP</name>
        <dbReference type="ChEBI" id="CHEBI:30616"/>
    </ligand>
</feature>
<feature type="binding site" evidence="11">
    <location>
        <begin position="8"/>
        <end position="15"/>
    </location>
    <ligand>
        <name>ATP</name>
        <dbReference type="ChEBI" id="CHEBI:30616"/>
    </ligand>
</feature>
<evidence type="ECO:0000256" key="2">
    <source>
        <dbReference type="ARBA" id="ARBA00022555"/>
    </source>
</evidence>
<feature type="active site" description="Nucleophile" evidence="11">
    <location>
        <position position="99"/>
    </location>
</feature>
<dbReference type="InterPro" id="IPR046885">
    <property type="entry name" value="MnmA-like_C"/>
</dbReference>
<name>A0A9D1ID58_9FIRM</name>
<dbReference type="GO" id="GO:0005524">
    <property type="term" value="F:ATP binding"/>
    <property type="evidence" value="ECO:0007669"/>
    <property type="project" value="UniProtKB-KW"/>
</dbReference>
<dbReference type="GO" id="GO:0000049">
    <property type="term" value="F:tRNA binding"/>
    <property type="evidence" value="ECO:0007669"/>
    <property type="project" value="UniProtKB-KW"/>
</dbReference>
<dbReference type="FunFam" id="3.40.50.620:FF:000004">
    <property type="entry name" value="tRNA-specific 2-thiouridylase MnmA"/>
    <property type="match status" value="1"/>
</dbReference>
<keyword evidence="5 11" id="KW-0547">Nucleotide-binding</keyword>
<evidence type="ECO:0000256" key="11">
    <source>
        <dbReference type="HAMAP-Rule" id="MF_00144"/>
    </source>
</evidence>
<dbReference type="Proteomes" id="UP000824072">
    <property type="component" value="Unassembled WGS sequence"/>
</dbReference>
<evidence type="ECO:0000313" key="14">
    <source>
        <dbReference type="EMBL" id="HIU34611.1"/>
    </source>
</evidence>
<dbReference type="EC" id="2.8.1.13" evidence="11"/>
<evidence type="ECO:0000256" key="1">
    <source>
        <dbReference type="ARBA" id="ARBA00022490"/>
    </source>
</evidence>
<keyword evidence="7 11" id="KW-0694">RNA-binding</keyword>
<dbReference type="InterPro" id="IPR004506">
    <property type="entry name" value="MnmA-like"/>
</dbReference>
<comment type="subcellular location">
    <subcellularLocation>
        <location evidence="11">Cytoplasm</location>
    </subcellularLocation>
</comment>
<dbReference type="Pfam" id="PF20259">
    <property type="entry name" value="tRNA_Me_trans_M"/>
    <property type="match status" value="1"/>
</dbReference>
<gene>
    <name evidence="11 14" type="primary">mnmA</name>
    <name evidence="14" type="ORF">IAB02_08615</name>
</gene>
<feature type="binding site" evidence="11">
    <location>
        <position position="34"/>
    </location>
    <ligand>
        <name>ATP</name>
        <dbReference type="ChEBI" id="CHEBI:30616"/>
    </ligand>
</feature>
<keyword evidence="3 11" id="KW-0808">Transferase</keyword>
<feature type="active site" description="Cysteine persulfide intermediate" evidence="11">
    <location>
        <position position="195"/>
    </location>
</feature>
<dbReference type="PANTHER" id="PTHR11933:SF5">
    <property type="entry name" value="MITOCHONDRIAL TRNA-SPECIFIC 2-THIOURIDYLASE 1"/>
    <property type="match status" value="1"/>
</dbReference>
<comment type="similarity">
    <text evidence="11">Belongs to the MnmA/TRMU family.</text>
</comment>
<dbReference type="NCBIfam" id="NF001138">
    <property type="entry name" value="PRK00143.1"/>
    <property type="match status" value="1"/>
</dbReference>
<evidence type="ECO:0000256" key="6">
    <source>
        <dbReference type="ARBA" id="ARBA00022840"/>
    </source>
</evidence>
<reference evidence="14" key="2">
    <citation type="journal article" date="2021" name="PeerJ">
        <title>Extensive microbial diversity within the chicken gut microbiome revealed by metagenomics and culture.</title>
        <authorList>
            <person name="Gilroy R."/>
            <person name="Ravi A."/>
            <person name="Getino M."/>
            <person name="Pursley I."/>
            <person name="Horton D.L."/>
            <person name="Alikhan N.F."/>
            <person name="Baker D."/>
            <person name="Gharbi K."/>
            <person name="Hall N."/>
            <person name="Watson M."/>
            <person name="Adriaenssens E.M."/>
            <person name="Foster-Nyarko E."/>
            <person name="Jarju S."/>
            <person name="Secka A."/>
            <person name="Antonio M."/>
            <person name="Oren A."/>
            <person name="Chaudhuri R.R."/>
            <person name="La Ragione R."/>
            <person name="Hildebrand F."/>
            <person name="Pallen M.J."/>
        </authorList>
    </citation>
    <scope>NUCLEOTIDE SEQUENCE</scope>
    <source>
        <strain evidence="14">ChiHcec3-11533</strain>
    </source>
</reference>
<dbReference type="PANTHER" id="PTHR11933">
    <property type="entry name" value="TRNA 5-METHYLAMINOMETHYL-2-THIOURIDYLATE -METHYLTRANSFERASE"/>
    <property type="match status" value="1"/>
</dbReference>
<evidence type="ECO:0000256" key="3">
    <source>
        <dbReference type="ARBA" id="ARBA00022679"/>
    </source>
</evidence>
<evidence type="ECO:0000256" key="10">
    <source>
        <dbReference type="ARBA" id="ARBA00056575"/>
    </source>
</evidence>
<dbReference type="SUPFAM" id="SSF52402">
    <property type="entry name" value="Adenine nucleotide alpha hydrolases-like"/>
    <property type="match status" value="1"/>
</dbReference>
<evidence type="ECO:0000256" key="9">
    <source>
        <dbReference type="ARBA" id="ARBA00051542"/>
    </source>
</evidence>
<feature type="site" description="Interaction with tRNA" evidence="11">
    <location>
        <position position="124"/>
    </location>
</feature>
<dbReference type="Gene3D" id="2.40.30.10">
    <property type="entry name" value="Translation factors"/>
    <property type="match status" value="1"/>
</dbReference>
<feature type="site" description="Interaction with tRNA" evidence="11">
    <location>
        <position position="340"/>
    </location>
</feature>
<dbReference type="InterPro" id="IPR046884">
    <property type="entry name" value="MnmA-like_central"/>
</dbReference>
<evidence type="ECO:0000256" key="8">
    <source>
        <dbReference type="ARBA" id="ARBA00023157"/>
    </source>
</evidence>
<protein>
    <recommendedName>
        <fullName evidence="11">tRNA-specific 2-thiouridylase MnmA</fullName>
        <ecNumber evidence="11">2.8.1.13</ecNumber>
    </recommendedName>
</protein>
<organism evidence="14 15">
    <name type="scientific">Candidatus Pullichristensenella excrementigallinarum</name>
    <dbReference type="NCBI Taxonomy" id="2840907"/>
    <lineage>
        <taxon>Bacteria</taxon>
        <taxon>Bacillati</taxon>
        <taxon>Bacillota</taxon>
        <taxon>Clostridia</taxon>
        <taxon>Candidatus Pullichristensenella</taxon>
    </lineage>
</organism>
<evidence type="ECO:0000313" key="15">
    <source>
        <dbReference type="Proteomes" id="UP000824072"/>
    </source>
</evidence>
<dbReference type="AlphaFoldDB" id="A0A9D1ID58"/>
<dbReference type="NCBIfam" id="TIGR00420">
    <property type="entry name" value="trmU"/>
    <property type="match status" value="1"/>
</dbReference>
<dbReference type="Gene3D" id="2.30.30.280">
    <property type="entry name" value="Adenine nucleotide alpha hydrolases-like domains"/>
    <property type="match status" value="1"/>
</dbReference>
<dbReference type="GO" id="GO:0005737">
    <property type="term" value="C:cytoplasm"/>
    <property type="evidence" value="ECO:0007669"/>
    <property type="project" value="UniProtKB-SubCell"/>
</dbReference>